<dbReference type="Proteomes" id="UP000635606">
    <property type="component" value="Unassembled WGS sequence"/>
</dbReference>
<organism evidence="1 2">
    <name type="scientific">Virgisporangium ochraceum</name>
    <dbReference type="NCBI Taxonomy" id="65505"/>
    <lineage>
        <taxon>Bacteria</taxon>
        <taxon>Bacillati</taxon>
        <taxon>Actinomycetota</taxon>
        <taxon>Actinomycetes</taxon>
        <taxon>Micromonosporales</taxon>
        <taxon>Micromonosporaceae</taxon>
        <taxon>Virgisporangium</taxon>
    </lineage>
</organism>
<name>A0A8J3ZPE4_9ACTN</name>
<proteinExistence type="predicted"/>
<protein>
    <submittedName>
        <fullName evidence="1">Uncharacterized protein</fullName>
    </submittedName>
</protein>
<reference evidence="1" key="1">
    <citation type="submission" date="2021-01" db="EMBL/GenBank/DDBJ databases">
        <title>Whole genome shotgun sequence of Virgisporangium ochraceum NBRC 16418.</title>
        <authorList>
            <person name="Komaki H."/>
            <person name="Tamura T."/>
        </authorList>
    </citation>
    <scope>NUCLEOTIDE SEQUENCE</scope>
    <source>
        <strain evidence="1">NBRC 16418</strain>
    </source>
</reference>
<dbReference type="RefSeq" id="WP_203927490.1">
    <property type="nucleotide sequence ID" value="NZ_BOPH01000027.1"/>
</dbReference>
<evidence type="ECO:0000313" key="2">
    <source>
        <dbReference type="Proteomes" id="UP000635606"/>
    </source>
</evidence>
<comment type="caution">
    <text evidence="1">The sequence shown here is derived from an EMBL/GenBank/DDBJ whole genome shotgun (WGS) entry which is preliminary data.</text>
</comment>
<dbReference type="AlphaFoldDB" id="A0A8J3ZPE4"/>
<gene>
    <name evidence="1" type="ORF">Voc01_024460</name>
</gene>
<evidence type="ECO:0000313" key="1">
    <source>
        <dbReference type="EMBL" id="GIJ67529.1"/>
    </source>
</evidence>
<keyword evidence="2" id="KW-1185">Reference proteome</keyword>
<accession>A0A8J3ZPE4</accession>
<dbReference type="EMBL" id="BOPH01000027">
    <property type="protein sequence ID" value="GIJ67529.1"/>
    <property type="molecule type" value="Genomic_DNA"/>
</dbReference>
<sequence>MVAIKLYDIETGHVETLARVTAESVQRWLDNFRAGTNDVVYTEPVDG</sequence>